<evidence type="ECO:0000313" key="2">
    <source>
        <dbReference type="Proteomes" id="UP000275408"/>
    </source>
</evidence>
<comment type="caution">
    <text evidence="1">The sequence shown here is derived from an EMBL/GenBank/DDBJ whole genome shotgun (WGS) entry which is preliminary data.</text>
</comment>
<dbReference type="AlphaFoldDB" id="A0A3M6TC12"/>
<dbReference type="Proteomes" id="UP000275408">
    <property type="component" value="Unassembled WGS sequence"/>
</dbReference>
<gene>
    <name evidence="1" type="ORF">pdam_00016753</name>
</gene>
<reference evidence="1 2" key="1">
    <citation type="journal article" date="2018" name="Sci. Rep.">
        <title>Comparative analysis of the Pocillopora damicornis genome highlights role of immune system in coral evolution.</title>
        <authorList>
            <person name="Cunning R."/>
            <person name="Bay R.A."/>
            <person name="Gillette P."/>
            <person name="Baker A.C."/>
            <person name="Traylor-Knowles N."/>
        </authorList>
    </citation>
    <scope>NUCLEOTIDE SEQUENCE [LARGE SCALE GENOMIC DNA]</scope>
    <source>
        <strain evidence="1">RSMAS</strain>
        <tissue evidence="1">Whole animal</tissue>
    </source>
</reference>
<evidence type="ECO:0000313" key="1">
    <source>
        <dbReference type="EMBL" id="RMX38814.1"/>
    </source>
</evidence>
<sequence length="127" mass="14748">MSRQSILEVKQDQEGVAFHSDDKTYTETSGVLDIYLEREGNRNVREDMLQHANCDQINAASEFVLNLLKNRVPLSPPTAARLKHHKQVLRGLAKRRNSLERRKQGAGFRRGLNKYGNRLKMQERYIQ</sequence>
<proteinExistence type="predicted"/>
<name>A0A3M6TC12_POCDA</name>
<accession>A0A3M6TC12</accession>
<organism evidence="1 2">
    <name type="scientific">Pocillopora damicornis</name>
    <name type="common">Cauliflower coral</name>
    <name type="synonym">Millepora damicornis</name>
    <dbReference type="NCBI Taxonomy" id="46731"/>
    <lineage>
        <taxon>Eukaryota</taxon>
        <taxon>Metazoa</taxon>
        <taxon>Cnidaria</taxon>
        <taxon>Anthozoa</taxon>
        <taxon>Hexacorallia</taxon>
        <taxon>Scleractinia</taxon>
        <taxon>Astrocoeniina</taxon>
        <taxon>Pocilloporidae</taxon>
        <taxon>Pocillopora</taxon>
    </lineage>
</organism>
<keyword evidence="2" id="KW-1185">Reference proteome</keyword>
<protein>
    <submittedName>
        <fullName evidence="1">Uncharacterized protein</fullName>
    </submittedName>
</protein>
<dbReference type="EMBL" id="RCHS01003940">
    <property type="protein sequence ID" value="RMX38814.1"/>
    <property type="molecule type" value="Genomic_DNA"/>
</dbReference>